<dbReference type="EMBL" id="MCGT01000029">
    <property type="protein sequence ID" value="ORX48499.1"/>
    <property type="molecule type" value="Genomic_DNA"/>
</dbReference>
<dbReference type="AlphaFoldDB" id="A0A1X2G9G0"/>
<name>A0A1X2G9G0_9FUNG</name>
<reference evidence="1 2" key="1">
    <citation type="submission" date="2016-07" db="EMBL/GenBank/DDBJ databases">
        <title>Pervasive Adenine N6-methylation of Active Genes in Fungi.</title>
        <authorList>
            <consortium name="DOE Joint Genome Institute"/>
            <person name="Mondo S.J."/>
            <person name="Dannebaum R.O."/>
            <person name="Kuo R.C."/>
            <person name="Labutti K."/>
            <person name="Haridas S."/>
            <person name="Kuo A."/>
            <person name="Salamov A."/>
            <person name="Ahrendt S.R."/>
            <person name="Lipzen A."/>
            <person name="Sullivan W."/>
            <person name="Andreopoulos W.B."/>
            <person name="Clum A."/>
            <person name="Lindquist E."/>
            <person name="Daum C."/>
            <person name="Ramamoorthy G.K."/>
            <person name="Gryganskyi A."/>
            <person name="Culley D."/>
            <person name="Magnuson J.K."/>
            <person name="James T.Y."/>
            <person name="O'Malley M.A."/>
            <person name="Stajich J.E."/>
            <person name="Spatafora J.W."/>
            <person name="Visel A."/>
            <person name="Grigoriev I.V."/>
        </authorList>
    </citation>
    <scope>NUCLEOTIDE SEQUENCE [LARGE SCALE GENOMIC DNA]</scope>
    <source>
        <strain evidence="1 2">NRRL 3301</strain>
    </source>
</reference>
<protein>
    <submittedName>
        <fullName evidence="1">Uncharacterized protein</fullName>
    </submittedName>
</protein>
<evidence type="ECO:0000313" key="1">
    <source>
        <dbReference type="EMBL" id="ORX48499.1"/>
    </source>
</evidence>
<gene>
    <name evidence="1" type="ORF">DM01DRAFT_249497</name>
</gene>
<proteinExistence type="predicted"/>
<dbReference type="Proteomes" id="UP000242146">
    <property type="component" value="Unassembled WGS sequence"/>
</dbReference>
<sequence length="77" mass="8471">LAIHAVGNSLTFYLLKIQSNGIYTMAELAHLNVPMAVQHIPSYLTLLSQVKGVLHAFYDHCTALPNGPLGRLRRTSL</sequence>
<accession>A0A1X2G9G0</accession>
<evidence type="ECO:0000313" key="2">
    <source>
        <dbReference type="Proteomes" id="UP000242146"/>
    </source>
</evidence>
<comment type="caution">
    <text evidence="1">The sequence shown here is derived from an EMBL/GenBank/DDBJ whole genome shotgun (WGS) entry which is preliminary data.</text>
</comment>
<feature type="non-terminal residue" evidence="1">
    <location>
        <position position="1"/>
    </location>
</feature>
<keyword evidence="2" id="KW-1185">Reference proteome</keyword>
<organism evidence="1 2">
    <name type="scientific">Hesseltinella vesiculosa</name>
    <dbReference type="NCBI Taxonomy" id="101127"/>
    <lineage>
        <taxon>Eukaryota</taxon>
        <taxon>Fungi</taxon>
        <taxon>Fungi incertae sedis</taxon>
        <taxon>Mucoromycota</taxon>
        <taxon>Mucoromycotina</taxon>
        <taxon>Mucoromycetes</taxon>
        <taxon>Mucorales</taxon>
        <taxon>Cunninghamellaceae</taxon>
        <taxon>Hesseltinella</taxon>
    </lineage>
</organism>
<feature type="non-terminal residue" evidence="1">
    <location>
        <position position="77"/>
    </location>
</feature>
<dbReference type="OrthoDB" id="2208040at2759"/>